<dbReference type="GO" id="GO:0005524">
    <property type="term" value="F:ATP binding"/>
    <property type="evidence" value="ECO:0007669"/>
    <property type="project" value="UniProtKB-KW"/>
</dbReference>
<dbReference type="SUPFAM" id="SSF52540">
    <property type="entry name" value="P-loop containing nucleoside triphosphate hydrolases"/>
    <property type="match status" value="1"/>
</dbReference>
<evidence type="ECO:0000256" key="7">
    <source>
        <dbReference type="ARBA" id="ARBA00022967"/>
    </source>
</evidence>
<dbReference type="InterPro" id="IPR027417">
    <property type="entry name" value="P-loop_NTPase"/>
</dbReference>
<dbReference type="GO" id="GO:0140359">
    <property type="term" value="F:ABC-type transporter activity"/>
    <property type="evidence" value="ECO:0007669"/>
    <property type="project" value="InterPro"/>
</dbReference>
<dbReference type="InterPro" id="IPR008995">
    <property type="entry name" value="Mo/tungstate-bd_C_term_dom"/>
</dbReference>
<evidence type="ECO:0000256" key="1">
    <source>
        <dbReference type="ARBA" id="ARBA00022448"/>
    </source>
</evidence>
<dbReference type="Gene3D" id="3.40.50.300">
    <property type="entry name" value="P-loop containing nucleotide triphosphate hydrolases"/>
    <property type="match status" value="1"/>
</dbReference>
<keyword evidence="4" id="KW-0997">Cell inner membrane</keyword>
<gene>
    <name evidence="12" type="primary">modC</name>
    <name evidence="12" type="ORF">M0638_22375</name>
</gene>
<dbReference type="GO" id="GO:0016887">
    <property type="term" value="F:ATP hydrolysis activity"/>
    <property type="evidence" value="ECO:0007669"/>
    <property type="project" value="InterPro"/>
</dbReference>
<name>A0A9X2BYN8_9PROT</name>
<keyword evidence="8" id="KW-0472">Membrane</keyword>
<dbReference type="PROSITE" id="PS51866">
    <property type="entry name" value="MOP"/>
    <property type="match status" value="1"/>
</dbReference>
<organism evidence="12 13">
    <name type="scientific">Roseomonas acroporae</name>
    <dbReference type="NCBI Taxonomy" id="2937791"/>
    <lineage>
        <taxon>Bacteria</taxon>
        <taxon>Pseudomonadati</taxon>
        <taxon>Pseudomonadota</taxon>
        <taxon>Alphaproteobacteria</taxon>
        <taxon>Acetobacterales</taxon>
        <taxon>Roseomonadaceae</taxon>
        <taxon>Roseomonas</taxon>
    </lineage>
</organism>
<keyword evidence="7" id="KW-1278">Translocase</keyword>
<keyword evidence="6 12" id="KW-0067">ATP-binding</keyword>
<feature type="domain" description="ABC transporter" evidence="10">
    <location>
        <begin position="1"/>
        <end position="237"/>
    </location>
</feature>
<dbReference type="InterPro" id="IPR004606">
    <property type="entry name" value="Mop_domain"/>
</dbReference>
<accession>A0A9X2BYN8</accession>
<dbReference type="SMART" id="SM00382">
    <property type="entry name" value="AAA"/>
    <property type="match status" value="1"/>
</dbReference>
<dbReference type="PANTHER" id="PTHR43514">
    <property type="entry name" value="ABC TRANSPORTER I FAMILY MEMBER 10"/>
    <property type="match status" value="1"/>
</dbReference>
<dbReference type="InterPro" id="IPR017871">
    <property type="entry name" value="ABC_transporter-like_CS"/>
</dbReference>
<evidence type="ECO:0000256" key="5">
    <source>
        <dbReference type="ARBA" id="ARBA00022741"/>
    </source>
</evidence>
<dbReference type="PROSITE" id="PS00211">
    <property type="entry name" value="ABC_TRANSPORTER_1"/>
    <property type="match status" value="1"/>
</dbReference>
<comment type="caution">
    <text evidence="12">The sequence shown here is derived from an EMBL/GenBank/DDBJ whole genome shotgun (WGS) entry which is preliminary data.</text>
</comment>
<evidence type="ECO:0000313" key="13">
    <source>
        <dbReference type="Proteomes" id="UP001139516"/>
    </source>
</evidence>
<dbReference type="InterPro" id="IPR003439">
    <property type="entry name" value="ABC_transporter-like_ATP-bd"/>
</dbReference>
<evidence type="ECO:0000256" key="2">
    <source>
        <dbReference type="ARBA" id="ARBA00022475"/>
    </source>
</evidence>
<keyword evidence="2" id="KW-1003">Cell membrane</keyword>
<dbReference type="InterPro" id="IPR050334">
    <property type="entry name" value="Molybdenum_import_ModC"/>
</dbReference>
<evidence type="ECO:0000256" key="3">
    <source>
        <dbReference type="ARBA" id="ARBA00022505"/>
    </source>
</evidence>
<evidence type="ECO:0000259" key="10">
    <source>
        <dbReference type="PROSITE" id="PS50893"/>
    </source>
</evidence>
<dbReference type="Proteomes" id="UP001139516">
    <property type="component" value="Unassembled WGS sequence"/>
</dbReference>
<dbReference type="Pfam" id="PF03459">
    <property type="entry name" value="TOBE"/>
    <property type="match status" value="1"/>
</dbReference>
<evidence type="ECO:0000259" key="11">
    <source>
        <dbReference type="PROSITE" id="PS51866"/>
    </source>
</evidence>
<evidence type="ECO:0000256" key="6">
    <source>
        <dbReference type="ARBA" id="ARBA00022840"/>
    </source>
</evidence>
<dbReference type="InterPro" id="IPR011868">
    <property type="entry name" value="ModC_ABC_ATP-bd"/>
</dbReference>
<protein>
    <submittedName>
        <fullName evidence="12">Molybdenum ABC transporter ATP-binding protein</fullName>
    </submittedName>
</protein>
<dbReference type="NCBIfam" id="TIGR02142">
    <property type="entry name" value="modC_ABC"/>
    <property type="match status" value="1"/>
</dbReference>
<feature type="domain" description="Mop" evidence="11">
    <location>
        <begin position="296"/>
        <end position="363"/>
    </location>
</feature>
<dbReference type="Pfam" id="PF00005">
    <property type="entry name" value="ABC_tran"/>
    <property type="match status" value="1"/>
</dbReference>
<keyword evidence="5" id="KW-0547">Nucleotide-binding</keyword>
<evidence type="ECO:0000313" key="12">
    <source>
        <dbReference type="EMBL" id="MCK8787124.1"/>
    </source>
</evidence>
<dbReference type="InterPro" id="IPR003593">
    <property type="entry name" value="AAA+_ATPase"/>
</dbReference>
<dbReference type="PROSITE" id="PS50893">
    <property type="entry name" value="ABC_TRANSPORTER_2"/>
    <property type="match status" value="1"/>
</dbReference>
<dbReference type="EMBL" id="JALPRX010000105">
    <property type="protein sequence ID" value="MCK8787124.1"/>
    <property type="molecule type" value="Genomic_DNA"/>
</dbReference>
<keyword evidence="13" id="KW-1185">Reference proteome</keyword>
<dbReference type="RefSeq" id="WP_248669178.1">
    <property type="nucleotide sequence ID" value="NZ_JALPRX010000105.1"/>
</dbReference>
<dbReference type="PANTHER" id="PTHR43514:SF4">
    <property type="entry name" value="ABC TRANSPORTER I FAMILY MEMBER 10"/>
    <property type="match status" value="1"/>
</dbReference>
<reference evidence="12" key="1">
    <citation type="submission" date="2022-04" db="EMBL/GenBank/DDBJ databases">
        <title>Roseomonas acroporae sp. nov., isolated from coral Acropora digitifera.</title>
        <authorList>
            <person name="Sun H."/>
        </authorList>
    </citation>
    <scope>NUCLEOTIDE SEQUENCE</scope>
    <source>
        <strain evidence="12">NAR14</strain>
    </source>
</reference>
<dbReference type="GO" id="GO:0015098">
    <property type="term" value="F:molybdate ion transmembrane transporter activity"/>
    <property type="evidence" value="ECO:0007669"/>
    <property type="project" value="InterPro"/>
</dbReference>
<dbReference type="SUPFAM" id="SSF50331">
    <property type="entry name" value="MOP-like"/>
    <property type="match status" value="1"/>
</dbReference>
<dbReference type="AlphaFoldDB" id="A0A9X2BYN8"/>
<evidence type="ECO:0000256" key="4">
    <source>
        <dbReference type="ARBA" id="ARBA00022519"/>
    </source>
</evidence>
<proteinExistence type="predicted"/>
<sequence length="370" mass="39093">MSPDTLSVSLRHAFPGFALDAAFDSPIPGTTVLFGPSGCGKSTVLAAVAGLLRPERGRVALGDTVLLDTARGLALPAERRRCGVVFQDSRLFPHLSVEGNLRYGLRRAPRGATGPGFEEVVALLGIGPLLRRRPIGLSGGERQRVALGRALLSRPRLLLMDEPLAALDAARKAEVLPFLERVRQRFGLPILYVTHALDEVDRLADTLVLMGRGTVLASGPVEELSTRPDLPLAARRDAGAVLACTVAGHDQERGLTRLRFPDGEVVVALRDLPLGAALRVRVRARDVSVATSEPRDLSVQNILPATVGEVTPLASGQEATLSLRVGGSTLLARVTRDAVERLGLAPGRPVWALVKSISFDHGAAGGGAPV</sequence>
<evidence type="ECO:0000256" key="9">
    <source>
        <dbReference type="PROSITE-ProRule" id="PRU01213"/>
    </source>
</evidence>
<keyword evidence="3 9" id="KW-0500">Molybdenum</keyword>
<dbReference type="Gene3D" id="2.40.50.100">
    <property type="match status" value="1"/>
</dbReference>
<dbReference type="GO" id="GO:0016020">
    <property type="term" value="C:membrane"/>
    <property type="evidence" value="ECO:0007669"/>
    <property type="project" value="InterPro"/>
</dbReference>
<dbReference type="InterPro" id="IPR005116">
    <property type="entry name" value="Transp-assoc_OB_typ1"/>
</dbReference>
<keyword evidence="1" id="KW-0813">Transport</keyword>
<evidence type="ECO:0000256" key="8">
    <source>
        <dbReference type="ARBA" id="ARBA00023136"/>
    </source>
</evidence>